<dbReference type="PATRIC" id="fig|1007676.4.peg.804"/>
<evidence type="ECO:0000256" key="1">
    <source>
        <dbReference type="SAM" id="Phobius"/>
    </source>
</evidence>
<accession>A0A0H4QEI5</accession>
<reference evidence="3" key="1">
    <citation type="submission" date="2015-07" db="EMBL/GenBank/DDBJ databases">
        <title>Lactobacillus ginsenosidimutans/EMML 3141/ whole genome sequencing.</title>
        <authorList>
            <person name="Kim M.K."/>
            <person name="Im W.-T."/>
            <person name="Srinivasan S."/>
            <person name="Lee J.-J."/>
        </authorList>
    </citation>
    <scope>NUCLEOTIDE SEQUENCE [LARGE SCALE GENOMIC DNA]</scope>
    <source>
        <strain evidence="3">EMML 3041</strain>
    </source>
</reference>
<organism evidence="2 3">
    <name type="scientific">Companilactobacillus ginsenosidimutans</name>
    <dbReference type="NCBI Taxonomy" id="1007676"/>
    <lineage>
        <taxon>Bacteria</taxon>
        <taxon>Bacillati</taxon>
        <taxon>Bacillota</taxon>
        <taxon>Bacilli</taxon>
        <taxon>Lactobacillales</taxon>
        <taxon>Lactobacillaceae</taxon>
        <taxon>Companilactobacillus</taxon>
    </lineage>
</organism>
<keyword evidence="1" id="KW-0812">Transmembrane</keyword>
<dbReference type="EMBL" id="CP012034">
    <property type="protein sequence ID" value="AKP66794.1"/>
    <property type="molecule type" value="Genomic_DNA"/>
</dbReference>
<dbReference type="STRING" id="1007676.ABM34_03905"/>
<dbReference type="RefSeq" id="WP_048703588.1">
    <property type="nucleotide sequence ID" value="NZ_CP012034.1"/>
</dbReference>
<keyword evidence="1" id="KW-0472">Membrane</keyword>
<dbReference type="Proteomes" id="UP000036106">
    <property type="component" value="Chromosome"/>
</dbReference>
<keyword evidence="1" id="KW-1133">Transmembrane helix</keyword>
<gene>
    <name evidence="2" type="ORF">ABM34_03905</name>
</gene>
<dbReference type="OrthoDB" id="2316584at2"/>
<feature type="transmembrane region" description="Helical" evidence="1">
    <location>
        <begin position="6"/>
        <end position="31"/>
    </location>
</feature>
<dbReference type="KEGG" id="lgn:ABM34_03905"/>
<evidence type="ECO:0000313" key="2">
    <source>
        <dbReference type="EMBL" id="AKP66794.1"/>
    </source>
</evidence>
<protein>
    <submittedName>
        <fullName evidence="2">Uncharacterized protein</fullName>
    </submittedName>
</protein>
<proteinExistence type="predicted"/>
<keyword evidence="3" id="KW-1185">Reference proteome</keyword>
<sequence length="214" mass="24021">MDLLLAISSFVLIISILTIIGFFITWIVGVIIKRKGPKTTGKIGMSITTVFLITSFAGSAVGTYHLVQQEAVKEQITKTQDKRFKTASKEFKNKFLIVGSNLETIGTNEYKAWGDKIDNSDEDFDVDVAVTDIVTDNSTSIEQSDKDIKNLEKKLKIMSDNDTGKYNLKKYKTAYKRIGKFHDFVSYPTGSYNSFSDTMTTLDDNVTDSYNLIK</sequence>
<evidence type="ECO:0000313" key="3">
    <source>
        <dbReference type="Proteomes" id="UP000036106"/>
    </source>
</evidence>
<name>A0A0H4QEI5_9LACO</name>
<feature type="transmembrane region" description="Helical" evidence="1">
    <location>
        <begin position="43"/>
        <end position="67"/>
    </location>
</feature>
<dbReference type="AlphaFoldDB" id="A0A0H4QEI5"/>